<evidence type="ECO:0000256" key="3">
    <source>
        <dbReference type="ARBA" id="ARBA00022771"/>
    </source>
</evidence>
<accession>A0AAD7G1G1</accession>
<feature type="region of interest" description="Disordered" evidence="6">
    <location>
        <begin position="160"/>
        <end position="205"/>
    </location>
</feature>
<comment type="caution">
    <text evidence="8">The sequence shown here is derived from an EMBL/GenBank/DDBJ whole genome shotgun (WGS) entry which is preliminary data.</text>
</comment>
<dbReference type="InterPro" id="IPR036236">
    <property type="entry name" value="Znf_C2H2_sf"/>
</dbReference>
<organism evidence="8 9">
    <name type="scientific">Roridomyces roridus</name>
    <dbReference type="NCBI Taxonomy" id="1738132"/>
    <lineage>
        <taxon>Eukaryota</taxon>
        <taxon>Fungi</taxon>
        <taxon>Dikarya</taxon>
        <taxon>Basidiomycota</taxon>
        <taxon>Agaricomycotina</taxon>
        <taxon>Agaricomycetes</taxon>
        <taxon>Agaricomycetidae</taxon>
        <taxon>Agaricales</taxon>
        <taxon>Marasmiineae</taxon>
        <taxon>Mycenaceae</taxon>
        <taxon>Roridomyces</taxon>
    </lineage>
</organism>
<dbReference type="InterPro" id="IPR013087">
    <property type="entry name" value="Znf_C2H2_type"/>
</dbReference>
<dbReference type="GO" id="GO:0008270">
    <property type="term" value="F:zinc ion binding"/>
    <property type="evidence" value="ECO:0007669"/>
    <property type="project" value="UniProtKB-KW"/>
</dbReference>
<sequence length="404" mass="43347">MTAQPTYPTLAEETISEVPTIIATPPNNSNRGNNSSYGDAAYVPENLEFGQNFVYPAHPDSSLPNLFTHGLFPDTGTPNLDVDFYTPSPGSEHSLGLLPTPTSDGGYYSQLYADTYRQEQLAGPTNTDSYLRKPNDSETLSPVLPQLNFLGSDGSLFEGSSGSSLSAHASSPVRPRDLLPSTPPFTYSGGPSPMHSHTTAEFEGSSGSLLSFDGISPVQSHDRLLPPAPSHPYSGALLRRRSTHSHTAPTSRELLTVPLPRRGSFGNQRPEGGFFAGNGSPPSTPETYSPSSASTHLSPGPSSFQIPSLDPAPSPRLQIGSDANKNASDLRRTKPANYKCDRPGCGKDFTALHNLKNHMNVHDDIRPFKCAKCGLSFHTSSTNKRHEKKCRNVRNPDADDSSAA</sequence>
<dbReference type="Pfam" id="PF00096">
    <property type="entry name" value="zf-C2H2"/>
    <property type="match status" value="1"/>
</dbReference>
<feature type="domain" description="C2H2-type" evidence="7">
    <location>
        <begin position="338"/>
        <end position="367"/>
    </location>
</feature>
<feature type="region of interest" description="Disordered" evidence="6">
    <location>
        <begin position="220"/>
        <end position="335"/>
    </location>
</feature>
<evidence type="ECO:0000256" key="1">
    <source>
        <dbReference type="ARBA" id="ARBA00022723"/>
    </source>
</evidence>
<keyword evidence="1" id="KW-0479">Metal-binding</keyword>
<evidence type="ECO:0000313" key="9">
    <source>
        <dbReference type="Proteomes" id="UP001221142"/>
    </source>
</evidence>
<feature type="compositionally biased region" description="Low complexity" evidence="6">
    <location>
        <begin position="285"/>
        <end position="295"/>
    </location>
</feature>
<name>A0AAD7G1G1_9AGAR</name>
<feature type="compositionally biased region" description="Low complexity" evidence="6">
    <location>
        <begin position="160"/>
        <end position="171"/>
    </location>
</feature>
<feature type="compositionally biased region" description="Polar residues" evidence="6">
    <location>
        <begin position="195"/>
        <end position="205"/>
    </location>
</feature>
<dbReference type="EMBL" id="JARKIF010000001">
    <property type="protein sequence ID" value="KAJ7649737.1"/>
    <property type="molecule type" value="Genomic_DNA"/>
</dbReference>
<evidence type="ECO:0000256" key="2">
    <source>
        <dbReference type="ARBA" id="ARBA00022737"/>
    </source>
</evidence>
<dbReference type="Proteomes" id="UP001221142">
    <property type="component" value="Unassembled WGS sequence"/>
</dbReference>
<dbReference type="PROSITE" id="PS50157">
    <property type="entry name" value="ZINC_FINGER_C2H2_2"/>
    <property type="match status" value="2"/>
</dbReference>
<keyword evidence="2" id="KW-0677">Repeat</keyword>
<feature type="compositionally biased region" description="Basic residues" evidence="6">
    <location>
        <begin position="383"/>
        <end position="392"/>
    </location>
</feature>
<feature type="domain" description="C2H2-type" evidence="7">
    <location>
        <begin position="368"/>
        <end position="396"/>
    </location>
</feature>
<gene>
    <name evidence="8" type="ORF">FB45DRAFT_885752</name>
</gene>
<dbReference type="FunFam" id="3.30.160.60:FF:000072">
    <property type="entry name" value="zinc finger protein 143 isoform X1"/>
    <property type="match status" value="1"/>
</dbReference>
<dbReference type="SUPFAM" id="SSF57667">
    <property type="entry name" value="beta-beta-alpha zinc fingers"/>
    <property type="match status" value="1"/>
</dbReference>
<evidence type="ECO:0000256" key="5">
    <source>
        <dbReference type="PROSITE-ProRule" id="PRU00042"/>
    </source>
</evidence>
<dbReference type="SMART" id="SM00355">
    <property type="entry name" value="ZnF_C2H2"/>
    <property type="match status" value="2"/>
</dbReference>
<keyword evidence="9" id="KW-1185">Reference proteome</keyword>
<evidence type="ECO:0000313" key="8">
    <source>
        <dbReference type="EMBL" id="KAJ7649737.1"/>
    </source>
</evidence>
<dbReference type="Gene3D" id="3.30.160.60">
    <property type="entry name" value="Classic Zinc Finger"/>
    <property type="match status" value="1"/>
</dbReference>
<feature type="region of interest" description="Disordered" evidence="6">
    <location>
        <begin position="1"/>
        <end position="39"/>
    </location>
</feature>
<evidence type="ECO:0000259" key="7">
    <source>
        <dbReference type="PROSITE" id="PS50157"/>
    </source>
</evidence>
<keyword evidence="3 5" id="KW-0863">Zinc-finger</keyword>
<dbReference type="GO" id="GO:0000978">
    <property type="term" value="F:RNA polymerase II cis-regulatory region sequence-specific DNA binding"/>
    <property type="evidence" value="ECO:0007669"/>
    <property type="project" value="UniProtKB-ARBA"/>
</dbReference>
<feature type="region of interest" description="Disordered" evidence="6">
    <location>
        <begin position="379"/>
        <end position="404"/>
    </location>
</feature>
<dbReference type="GO" id="GO:0000981">
    <property type="term" value="F:DNA-binding transcription factor activity, RNA polymerase II-specific"/>
    <property type="evidence" value="ECO:0007669"/>
    <property type="project" value="TreeGrafter"/>
</dbReference>
<evidence type="ECO:0000256" key="6">
    <source>
        <dbReference type="SAM" id="MobiDB-lite"/>
    </source>
</evidence>
<keyword evidence="4" id="KW-0862">Zinc</keyword>
<dbReference type="PROSITE" id="PS00028">
    <property type="entry name" value="ZINC_FINGER_C2H2_1"/>
    <property type="match status" value="1"/>
</dbReference>
<feature type="compositionally biased region" description="Low complexity" evidence="6">
    <location>
        <begin position="27"/>
        <end position="36"/>
    </location>
</feature>
<feature type="compositionally biased region" description="Polar residues" evidence="6">
    <location>
        <begin position="296"/>
        <end position="306"/>
    </location>
</feature>
<proteinExistence type="predicted"/>
<reference evidence="8" key="1">
    <citation type="submission" date="2023-03" db="EMBL/GenBank/DDBJ databases">
        <title>Massive genome expansion in bonnet fungi (Mycena s.s.) driven by repeated elements and novel gene families across ecological guilds.</title>
        <authorList>
            <consortium name="Lawrence Berkeley National Laboratory"/>
            <person name="Harder C.B."/>
            <person name="Miyauchi S."/>
            <person name="Viragh M."/>
            <person name="Kuo A."/>
            <person name="Thoen E."/>
            <person name="Andreopoulos B."/>
            <person name="Lu D."/>
            <person name="Skrede I."/>
            <person name="Drula E."/>
            <person name="Henrissat B."/>
            <person name="Morin E."/>
            <person name="Kohler A."/>
            <person name="Barry K."/>
            <person name="LaButti K."/>
            <person name="Morin E."/>
            <person name="Salamov A."/>
            <person name="Lipzen A."/>
            <person name="Mereny Z."/>
            <person name="Hegedus B."/>
            <person name="Baldrian P."/>
            <person name="Stursova M."/>
            <person name="Weitz H."/>
            <person name="Taylor A."/>
            <person name="Grigoriev I.V."/>
            <person name="Nagy L.G."/>
            <person name="Martin F."/>
            <person name="Kauserud H."/>
        </authorList>
    </citation>
    <scope>NUCLEOTIDE SEQUENCE</scope>
    <source>
        <strain evidence="8">9284</strain>
    </source>
</reference>
<dbReference type="PANTHER" id="PTHR23235:SF120">
    <property type="entry name" value="KRUPPEL-LIKE FACTOR 15"/>
    <property type="match status" value="1"/>
</dbReference>
<evidence type="ECO:0000256" key="4">
    <source>
        <dbReference type="ARBA" id="ARBA00022833"/>
    </source>
</evidence>
<protein>
    <recommendedName>
        <fullName evidence="7">C2H2-type domain-containing protein</fullName>
    </recommendedName>
</protein>
<dbReference type="PANTHER" id="PTHR23235">
    <property type="entry name" value="KRUEPPEL-LIKE TRANSCRIPTION FACTOR"/>
    <property type="match status" value="1"/>
</dbReference>
<dbReference type="AlphaFoldDB" id="A0AAD7G1G1"/>